<dbReference type="InterPro" id="IPR016446">
    <property type="entry name" value="Flavin_OxRdtase_Frp"/>
</dbReference>
<comment type="similarity">
    <text evidence="1 5">Belongs to the flavin oxidoreductase frp family.</text>
</comment>
<dbReference type="Gene3D" id="3.40.109.10">
    <property type="entry name" value="NADH Oxidase"/>
    <property type="match status" value="1"/>
</dbReference>
<dbReference type="InterPro" id="IPR000415">
    <property type="entry name" value="Nitroreductase-like"/>
</dbReference>
<dbReference type="RefSeq" id="WP_068913936.1">
    <property type="nucleotide sequence ID" value="NZ_MBEW02000011.1"/>
</dbReference>
<dbReference type="EMBL" id="MBEW02000011">
    <property type="protein sequence ID" value="RDY21166.1"/>
    <property type="molecule type" value="Genomic_DNA"/>
</dbReference>
<keyword evidence="8" id="KW-1185">Reference proteome</keyword>
<dbReference type="GO" id="GO:0016491">
    <property type="term" value="F:oxidoreductase activity"/>
    <property type="evidence" value="ECO:0007669"/>
    <property type="project" value="UniProtKB-UniRule"/>
</dbReference>
<dbReference type="SUPFAM" id="SSF55469">
    <property type="entry name" value="FMN-dependent nitroreductase-like"/>
    <property type="match status" value="1"/>
</dbReference>
<dbReference type="STRING" id="1871336.BBG48_04830"/>
<reference evidence="7 8" key="1">
    <citation type="journal article" date="2016" name="Genome Announc.">
        <title>Draft Genome Sequence of Criibacterium bergeronii gen. nov., sp. nov., Strain CCRI-22567T, Isolated from a Vaginal Sample from a Woman with Bacterial Vaginosis.</title>
        <authorList>
            <person name="Maheux A.F."/>
            <person name="Berube E."/>
            <person name="Boudreau D.K."/>
            <person name="Raymond F."/>
            <person name="Corbeil J."/>
            <person name="Roy P.H."/>
            <person name="Boissinot M."/>
            <person name="Omar R.F."/>
        </authorList>
    </citation>
    <scope>NUCLEOTIDE SEQUENCE [LARGE SCALE GENOMIC DNA]</scope>
    <source>
        <strain evidence="7 8">CCRI-22567</strain>
    </source>
</reference>
<sequence length="250" mass="28561">MNSANETIMSMLNHRTIRKFKNDELPEDLVQTLLDVANMSPTSTGMQTCSIIRVTDLEIKKELATVGGQAYLKDSPVFFVFVADLFRNYMIAKEQGKESNALVDADRFLQAFTDAVISAQSVAVAAESLGLGTNYFGCIHNDPKKIIDLLKLPKYTFPATALGIGYKDQEPMQKPRMDKSMKYFENEYNVFDNYLKEIADFDKVMQDYYDLREHGKRSDKFSEQVVTKFNKTRENRANVFKIIKQQGIII</sequence>
<keyword evidence="4 5" id="KW-0560">Oxidoreductase</keyword>
<evidence type="ECO:0000256" key="1">
    <source>
        <dbReference type="ARBA" id="ARBA00008366"/>
    </source>
</evidence>
<evidence type="ECO:0000256" key="3">
    <source>
        <dbReference type="ARBA" id="ARBA00022643"/>
    </source>
</evidence>
<evidence type="ECO:0000313" key="8">
    <source>
        <dbReference type="Proteomes" id="UP000093352"/>
    </source>
</evidence>
<comment type="caution">
    <text evidence="7">The sequence shown here is derived from an EMBL/GenBank/DDBJ whole genome shotgun (WGS) entry which is preliminary data.</text>
</comment>
<feature type="domain" description="Nitroreductase" evidence="6">
    <location>
        <begin position="13"/>
        <end position="166"/>
    </location>
</feature>
<name>A0A371IL43_9FIRM</name>
<keyword evidence="5" id="KW-0521">NADP</keyword>
<proteinExistence type="inferred from homology"/>
<dbReference type="Proteomes" id="UP000093352">
    <property type="component" value="Unassembled WGS sequence"/>
</dbReference>
<evidence type="ECO:0000256" key="2">
    <source>
        <dbReference type="ARBA" id="ARBA00022630"/>
    </source>
</evidence>
<keyword evidence="3 5" id="KW-0288">FMN</keyword>
<dbReference type="CDD" id="cd02146">
    <property type="entry name" value="NfsA-like"/>
    <property type="match status" value="1"/>
</dbReference>
<protein>
    <submittedName>
        <fullName evidence="7">NADPH-dependent oxidoreductase</fullName>
    </submittedName>
</protein>
<dbReference type="PANTHER" id="PTHR43425">
    <property type="entry name" value="OXYGEN-INSENSITIVE NADPH NITROREDUCTASE"/>
    <property type="match status" value="1"/>
</dbReference>
<dbReference type="AlphaFoldDB" id="A0A371IL43"/>
<evidence type="ECO:0000256" key="4">
    <source>
        <dbReference type="ARBA" id="ARBA00023002"/>
    </source>
</evidence>
<keyword evidence="2 5" id="KW-0285">Flavoprotein</keyword>
<gene>
    <name evidence="7" type="ORF">BBG48_006485</name>
</gene>
<evidence type="ECO:0000313" key="7">
    <source>
        <dbReference type="EMBL" id="RDY21166.1"/>
    </source>
</evidence>
<dbReference type="InterPro" id="IPR029479">
    <property type="entry name" value="Nitroreductase"/>
</dbReference>
<dbReference type="PANTHER" id="PTHR43425:SF3">
    <property type="entry name" value="NADPH-DEPENDENT OXIDOREDUCTASE"/>
    <property type="match status" value="1"/>
</dbReference>
<accession>A0A371IL43</accession>
<evidence type="ECO:0000259" key="6">
    <source>
        <dbReference type="Pfam" id="PF00881"/>
    </source>
</evidence>
<organism evidence="7 8">
    <name type="scientific">Criibacterium bergeronii</name>
    <dbReference type="NCBI Taxonomy" id="1871336"/>
    <lineage>
        <taxon>Bacteria</taxon>
        <taxon>Bacillati</taxon>
        <taxon>Bacillota</taxon>
        <taxon>Clostridia</taxon>
        <taxon>Peptostreptococcales</taxon>
        <taxon>Filifactoraceae</taxon>
        <taxon>Criibacterium</taxon>
    </lineage>
</organism>
<evidence type="ECO:0000256" key="5">
    <source>
        <dbReference type="PIRNR" id="PIRNR005426"/>
    </source>
</evidence>
<dbReference type="Pfam" id="PF00881">
    <property type="entry name" value="Nitroreductase"/>
    <property type="match status" value="1"/>
</dbReference>
<dbReference type="PIRSF" id="PIRSF005426">
    <property type="entry name" value="Frp"/>
    <property type="match status" value="1"/>
</dbReference>